<dbReference type="AlphaFoldDB" id="A0A420ET47"/>
<dbReference type="EMBL" id="RAQQ01000031">
    <property type="protein sequence ID" value="RKF23886.1"/>
    <property type="molecule type" value="Genomic_DNA"/>
</dbReference>
<protein>
    <submittedName>
        <fullName evidence="1">Uncharacterized protein</fullName>
    </submittedName>
</protein>
<dbReference type="RefSeq" id="WP_147427320.1">
    <property type="nucleotide sequence ID" value="NZ_RAQQ01000031.1"/>
</dbReference>
<dbReference type="OrthoDB" id="4322177at2"/>
<proteinExistence type="predicted"/>
<reference evidence="1 2" key="1">
    <citation type="journal article" date="2018" name="Int. J. Syst. Evol. Microbiol.">
        <title>Micromonospora globbae sp. nov., an endophytic actinomycete isolated from roots of Globba winitii C. H. Wright.</title>
        <authorList>
            <person name="Kuncharoen N."/>
            <person name="Pittayakhajonwut P."/>
            <person name="Tanasupawat S."/>
        </authorList>
    </citation>
    <scope>NUCLEOTIDE SEQUENCE [LARGE SCALE GENOMIC DNA]</scope>
    <source>
        <strain evidence="1 2">WPS1-2</strain>
    </source>
</reference>
<evidence type="ECO:0000313" key="2">
    <source>
        <dbReference type="Proteomes" id="UP000285744"/>
    </source>
</evidence>
<evidence type="ECO:0000313" key="1">
    <source>
        <dbReference type="EMBL" id="RKF23886.1"/>
    </source>
</evidence>
<gene>
    <name evidence="1" type="ORF">D7I43_29235</name>
</gene>
<organism evidence="1 2">
    <name type="scientific">Micromonospora globbae</name>
    <dbReference type="NCBI Taxonomy" id="1894969"/>
    <lineage>
        <taxon>Bacteria</taxon>
        <taxon>Bacillati</taxon>
        <taxon>Actinomycetota</taxon>
        <taxon>Actinomycetes</taxon>
        <taxon>Micromonosporales</taxon>
        <taxon>Micromonosporaceae</taxon>
        <taxon>Micromonospora</taxon>
    </lineage>
</organism>
<name>A0A420ET47_9ACTN</name>
<comment type="caution">
    <text evidence="1">The sequence shown here is derived from an EMBL/GenBank/DDBJ whole genome shotgun (WGS) entry which is preliminary data.</text>
</comment>
<accession>A0A420ET47</accession>
<sequence length="129" mass="14575">MTPELLLDEAATLLSRPSRSMRRCWQRGCACLTRLALEQGLCGYWNCVAPTLTRCPMRHQLLALPAFVDASTTFLARTAWHGLSRAMHHHVYELAPTHAELRSWHCDVVALLDELRRQSDSAAQEAECC</sequence>
<dbReference type="Proteomes" id="UP000285744">
    <property type="component" value="Unassembled WGS sequence"/>
</dbReference>